<dbReference type="InterPro" id="IPR020843">
    <property type="entry name" value="ER"/>
</dbReference>
<dbReference type="InterPro" id="IPR036291">
    <property type="entry name" value="NAD(P)-bd_dom_sf"/>
</dbReference>
<reference evidence="3 4" key="1">
    <citation type="submission" date="2015-04" db="EMBL/GenBank/DDBJ databases">
        <title>Complete genome sequence of Schizopora paradoxa KUC8140, a cosmopolitan wood degrader in East Asia.</title>
        <authorList>
            <consortium name="DOE Joint Genome Institute"/>
            <person name="Min B."/>
            <person name="Park H."/>
            <person name="Jang Y."/>
            <person name="Kim J.-J."/>
            <person name="Kim K.H."/>
            <person name="Pangilinan J."/>
            <person name="Lipzen A."/>
            <person name="Riley R."/>
            <person name="Grigoriev I.V."/>
            <person name="Spatafora J.W."/>
            <person name="Choi I.-G."/>
        </authorList>
    </citation>
    <scope>NUCLEOTIDE SEQUENCE [LARGE SCALE GENOMIC DNA]</scope>
    <source>
        <strain evidence="3 4">KUC8140</strain>
    </source>
</reference>
<dbReference type="STRING" id="27342.A0A0H2RZZ8"/>
<dbReference type="Pfam" id="PF16884">
    <property type="entry name" value="ADH_N_2"/>
    <property type="match status" value="1"/>
</dbReference>
<keyword evidence="4" id="KW-1185">Reference proteome</keyword>
<dbReference type="Pfam" id="PF00107">
    <property type="entry name" value="ADH_zinc_N"/>
    <property type="match status" value="1"/>
</dbReference>
<feature type="domain" description="Enoyl reductase (ER)" evidence="2">
    <location>
        <begin position="32"/>
        <end position="358"/>
    </location>
</feature>
<evidence type="ECO:0000313" key="4">
    <source>
        <dbReference type="Proteomes" id="UP000053477"/>
    </source>
</evidence>
<gene>
    <name evidence="3" type="ORF">SCHPADRAFT_176350</name>
</gene>
<dbReference type="PANTHER" id="PTHR43205:SF42">
    <property type="entry name" value="ALCOHOL DEHYDROGENASE, ZINC-CONTAINING (AFU_ORTHOLOGUE AFUA_7G04530)"/>
    <property type="match status" value="1"/>
</dbReference>
<dbReference type="OrthoDB" id="809632at2759"/>
<evidence type="ECO:0000259" key="2">
    <source>
        <dbReference type="SMART" id="SM00829"/>
    </source>
</evidence>
<dbReference type="Proteomes" id="UP000053477">
    <property type="component" value="Unassembled WGS sequence"/>
</dbReference>
<evidence type="ECO:0000256" key="1">
    <source>
        <dbReference type="ARBA" id="ARBA00023002"/>
    </source>
</evidence>
<keyword evidence="1" id="KW-0560">Oxidoreductase</keyword>
<dbReference type="SUPFAM" id="SSF51735">
    <property type="entry name" value="NAD(P)-binding Rossmann-fold domains"/>
    <property type="match status" value="1"/>
</dbReference>
<dbReference type="InterPro" id="IPR045010">
    <property type="entry name" value="MDR_fam"/>
</dbReference>
<dbReference type="Gene3D" id="3.90.180.10">
    <property type="entry name" value="Medium-chain alcohol dehydrogenases, catalytic domain"/>
    <property type="match status" value="1"/>
</dbReference>
<dbReference type="GO" id="GO:0016628">
    <property type="term" value="F:oxidoreductase activity, acting on the CH-CH group of donors, NAD or NADP as acceptor"/>
    <property type="evidence" value="ECO:0007669"/>
    <property type="project" value="InterPro"/>
</dbReference>
<dbReference type="InterPro" id="IPR013149">
    <property type="entry name" value="ADH-like_C"/>
</dbReference>
<name>A0A0H2RZZ8_9AGAM</name>
<dbReference type="AlphaFoldDB" id="A0A0H2RZZ8"/>
<dbReference type="PANTHER" id="PTHR43205">
    <property type="entry name" value="PROSTAGLANDIN REDUCTASE"/>
    <property type="match status" value="1"/>
</dbReference>
<accession>A0A0H2RZZ8</accession>
<dbReference type="FunFam" id="3.40.50.720:FF:000121">
    <property type="entry name" value="Prostaglandin reductase 2"/>
    <property type="match status" value="1"/>
</dbReference>
<dbReference type="SUPFAM" id="SSF50129">
    <property type="entry name" value="GroES-like"/>
    <property type="match status" value="1"/>
</dbReference>
<sequence length="368" mass="40302">MSIACESTSIMSMSRPPTYIRVVLANRPETFIDPDTFIIETKALGDLQPSDTHVAVRVDYISLDPAMRGWINEKESYVSPVEIGETMRAFGIGTVVKVKEGKSDGLKVGDVVKGQMGWTEYNLLRESELMKLSIQRGLDAVDYLGPLGHPGFTAYFGLLDVGKIKAGETLLVSGAAGAVGSLVCQIGKLKGCRVIAIAGSQEKCDWLEKELGVDKALNYKDEDFYEKCKGIMAASGPRADAGGWDVYFDNVGGDVSDFMLTRMRRGARVALCGIISQYNTTKPTGLTSYMNLISMRAKIEGFLVMDYAARFAEAEREMAQWILEGKLKRKFHIVEGLAKAPESINLLFTGGNTGKLIVKVSRGEERHL</sequence>
<dbReference type="InParanoid" id="A0A0H2RZZ8"/>
<dbReference type="InterPro" id="IPR011032">
    <property type="entry name" value="GroES-like_sf"/>
</dbReference>
<organism evidence="3 4">
    <name type="scientific">Schizopora paradoxa</name>
    <dbReference type="NCBI Taxonomy" id="27342"/>
    <lineage>
        <taxon>Eukaryota</taxon>
        <taxon>Fungi</taxon>
        <taxon>Dikarya</taxon>
        <taxon>Basidiomycota</taxon>
        <taxon>Agaricomycotina</taxon>
        <taxon>Agaricomycetes</taxon>
        <taxon>Hymenochaetales</taxon>
        <taxon>Schizoporaceae</taxon>
        <taxon>Schizopora</taxon>
    </lineage>
</organism>
<dbReference type="EMBL" id="KQ085907">
    <property type="protein sequence ID" value="KLO17197.1"/>
    <property type="molecule type" value="Genomic_DNA"/>
</dbReference>
<dbReference type="Gene3D" id="3.40.50.720">
    <property type="entry name" value="NAD(P)-binding Rossmann-like Domain"/>
    <property type="match status" value="1"/>
</dbReference>
<dbReference type="CDD" id="cd05288">
    <property type="entry name" value="PGDH"/>
    <property type="match status" value="1"/>
</dbReference>
<dbReference type="InterPro" id="IPR041694">
    <property type="entry name" value="ADH_N_2"/>
</dbReference>
<protein>
    <submittedName>
        <fullName evidence="3">Alcohol dehydrogenase</fullName>
    </submittedName>
</protein>
<evidence type="ECO:0000313" key="3">
    <source>
        <dbReference type="EMBL" id="KLO17197.1"/>
    </source>
</evidence>
<dbReference type="SMART" id="SM00829">
    <property type="entry name" value="PKS_ER"/>
    <property type="match status" value="1"/>
</dbReference>
<proteinExistence type="predicted"/>